<gene>
    <name evidence="1" type="ORF">ATL31_0513</name>
</gene>
<evidence type="ECO:0000313" key="1">
    <source>
        <dbReference type="EMBL" id="PKW25714.1"/>
    </source>
</evidence>
<name>A0A2N3YFS8_9MICO</name>
<keyword evidence="2" id="KW-1185">Reference proteome</keyword>
<reference evidence="1 2" key="1">
    <citation type="submission" date="2017-12" db="EMBL/GenBank/DDBJ databases">
        <title>Sequencing the genomes of 1000 Actinobacteria strains.</title>
        <authorList>
            <person name="Klenk H.-P."/>
        </authorList>
    </citation>
    <scope>NUCLEOTIDE SEQUENCE [LARGE SCALE GENOMIC DNA]</scope>
    <source>
        <strain evidence="1 2">DSM 12806</strain>
    </source>
</reference>
<dbReference type="RefSeq" id="WP_101394398.1">
    <property type="nucleotide sequence ID" value="NZ_PJNE01000001.1"/>
</dbReference>
<comment type="caution">
    <text evidence="1">The sequence shown here is derived from an EMBL/GenBank/DDBJ whole genome shotgun (WGS) entry which is preliminary data.</text>
</comment>
<accession>A0A2N3YFS8</accession>
<dbReference type="EMBL" id="PJNE01000001">
    <property type="protein sequence ID" value="PKW25714.1"/>
    <property type="molecule type" value="Genomic_DNA"/>
</dbReference>
<sequence>MPENNPYGAADLRPGQLSDAFDELPTSQLVEHLRHLDHARTHRPDERARWWLSKLLSEGQRALHRRGLNPSAWVYSEGDR</sequence>
<proteinExistence type="predicted"/>
<evidence type="ECO:0000313" key="2">
    <source>
        <dbReference type="Proteomes" id="UP000233781"/>
    </source>
</evidence>
<protein>
    <submittedName>
        <fullName evidence="1">Uncharacterized protein</fullName>
    </submittedName>
</protein>
<dbReference type="Proteomes" id="UP000233781">
    <property type="component" value="Unassembled WGS sequence"/>
</dbReference>
<organism evidence="1 2">
    <name type="scientific">Phycicoccus duodecadis</name>
    <dbReference type="NCBI Taxonomy" id="173053"/>
    <lineage>
        <taxon>Bacteria</taxon>
        <taxon>Bacillati</taxon>
        <taxon>Actinomycetota</taxon>
        <taxon>Actinomycetes</taxon>
        <taxon>Micrococcales</taxon>
        <taxon>Intrasporangiaceae</taxon>
        <taxon>Phycicoccus</taxon>
    </lineage>
</organism>
<dbReference type="AlphaFoldDB" id="A0A2N3YFS8"/>